<proteinExistence type="predicted"/>
<accession>A0A2N0YXU7</accession>
<dbReference type="Pfam" id="PF20074">
    <property type="entry name" value="DUF6470"/>
    <property type="match status" value="1"/>
</dbReference>
<evidence type="ECO:0000313" key="2">
    <source>
        <dbReference type="Proteomes" id="UP000233375"/>
    </source>
</evidence>
<dbReference type="RefSeq" id="WP_101178809.1">
    <property type="nucleotide sequence ID" value="NZ_PISE01000047.1"/>
</dbReference>
<keyword evidence="2" id="KW-1185">Reference proteome</keyword>
<comment type="caution">
    <text evidence="1">The sequence shown here is derived from an EMBL/GenBank/DDBJ whole genome shotgun (WGS) entry which is preliminary data.</text>
</comment>
<evidence type="ECO:0000313" key="1">
    <source>
        <dbReference type="EMBL" id="PKG22081.1"/>
    </source>
</evidence>
<protein>
    <submittedName>
        <fullName evidence="1">Uncharacterized protein</fullName>
    </submittedName>
</protein>
<name>A0A2N0YXU7_9BACI</name>
<sequence length="196" mass="22186">MFPQIRLQSTPARLDIHVEKGSLEMEQPKADLEIEQPKAEVTIDRRPAKLTIDQTKAREDVGYKSIPRMIEDAAAEGKQAWLEGIARRAQEGRALMQIQKGTTNPIPQQAKRNSEGELKQFGIAWIPSANSVKLDYDPGEVKINVERKDPIINAQANNPIFKYNPSKVSIMLAQYPSLEIDFENLKQVGVNYEQYI</sequence>
<dbReference type="OrthoDB" id="2112831at2"/>
<reference evidence="1 2" key="1">
    <citation type="journal article" date="2003" name="Int. J. Syst. Evol. Microbiol.">
        <title>Bacillus nealsonii sp. nov., isolated from a spacecraft-assembly facility, whose spores are gamma-radiation resistant.</title>
        <authorList>
            <person name="Venkateswaran K."/>
            <person name="Kempf M."/>
            <person name="Chen F."/>
            <person name="Satomi M."/>
            <person name="Nicholson W."/>
            <person name="Kern R."/>
        </authorList>
    </citation>
    <scope>NUCLEOTIDE SEQUENCE [LARGE SCALE GENOMIC DNA]</scope>
    <source>
        <strain evidence="1 2">FO-92</strain>
    </source>
</reference>
<dbReference type="EMBL" id="PISE01000047">
    <property type="protein sequence ID" value="PKG22081.1"/>
    <property type="molecule type" value="Genomic_DNA"/>
</dbReference>
<dbReference type="AlphaFoldDB" id="A0A2N0YXU7"/>
<organism evidence="1 2">
    <name type="scientific">Niallia nealsonii</name>
    <dbReference type="NCBI Taxonomy" id="115979"/>
    <lineage>
        <taxon>Bacteria</taxon>
        <taxon>Bacillati</taxon>
        <taxon>Bacillota</taxon>
        <taxon>Bacilli</taxon>
        <taxon>Bacillales</taxon>
        <taxon>Bacillaceae</taxon>
        <taxon>Niallia</taxon>
    </lineage>
</organism>
<dbReference type="InterPro" id="IPR045527">
    <property type="entry name" value="DUF6470"/>
</dbReference>
<gene>
    <name evidence="1" type="ORF">CWS01_19120</name>
</gene>
<dbReference type="Proteomes" id="UP000233375">
    <property type="component" value="Unassembled WGS sequence"/>
</dbReference>